<dbReference type="GO" id="GO:0003677">
    <property type="term" value="F:DNA binding"/>
    <property type="evidence" value="ECO:0007669"/>
    <property type="project" value="UniProtKB-KW"/>
</dbReference>
<evidence type="ECO:0000256" key="2">
    <source>
        <dbReference type="ARBA" id="ARBA00022578"/>
    </source>
</evidence>
<evidence type="ECO:0000256" key="4">
    <source>
        <dbReference type="ARBA" id="ARBA00023172"/>
    </source>
</evidence>
<accession>A0ABD5SJA1</accession>
<gene>
    <name evidence="7" type="ORF">ACFQE6_06280</name>
</gene>
<dbReference type="PANTHER" id="PTHR33258:SF1">
    <property type="entry name" value="TRANSPOSASE INSL FOR INSERTION SEQUENCE ELEMENT IS186A-RELATED"/>
    <property type="match status" value="1"/>
</dbReference>
<feature type="domain" description="Transposase IS4-like" evidence="6">
    <location>
        <begin position="116"/>
        <end position="353"/>
    </location>
</feature>
<evidence type="ECO:0000259" key="6">
    <source>
        <dbReference type="Pfam" id="PF01609"/>
    </source>
</evidence>
<dbReference type="Proteomes" id="UP001596383">
    <property type="component" value="Unassembled WGS sequence"/>
</dbReference>
<feature type="coiled-coil region" evidence="5">
    <location>
        <begin position="93"/>
        <end position="120"/>
    </location>
</feature>
<protein>
    <submittedName>
        <fullName evidence="7">IS4 family transposase</fullName>
    </submittedName>
</protein>
<keyword evidence="8" id="KW-1185">Reference proteome</keyword>
<organism evidence="7 8">
    <name type="scientific">Natrinema soli</name>
    <dbReference type="NCBI Taxonomy" id="1930624"/>
    <lineage>
        <taxon>Archaea</taxon>
        <taxon>Methanobacteriati</taxon>
        <taxon>Methanobacteriota</taxon>
        <taxon>Stenosarchaea group</taxon>
        <taxon>Halobacteria</taxon>
        <taxon>Halobacteriales</taxon>
        <taxon>Natrialbaceae</taxon>
        <taxon>Natrinema</taxon>
    </lineage>
</organism>
<dbReference type="AlphaFoldDB" id="A0ABD5SJA1"/>
<name>A0ABD5SJA1_9EURY</name>
<evidence type="ECO:0000313" key="8">
    <source>
        <dbReference type="Proteomes" id="UP001596383"/>
    </source>
</evidence>
<keyword evidence="3" id="KW-0238">DNA-binding</keyword>
<dbReference type="InterPro" id="IPR012337">
    <property type="entry name" value="RNaseH-like_sf"/>
</dbReference>
<dbReference type="InterPro" id="IPR002559">
    <property type="entry name" value="Transposase_11"/>
</dbReference>
<keyword evidence="4" id="KW-0233">DNA recombination</keyword>
<dbReference type="RefSeq" id="WP_273737716.1">
    <property type="nucleotide sequence ID" value="NZ_JAQIVI010000095.1"/>
</dbReference>
<keyword evidence="5" id="KW-0175">Coiled coil</keyword>
<dbReference type="NCBIfam" id="NF033592">
    <property type="entry name" value="transpos_IS4_1"/>
    <property type="match status" value="1"/>
</dbReference>
<evidence type="ECO:0000256" key="3">
    <source>
        <dbReference type="ARBA" id="ARBA00023125"/>
    </source>
</evidence>
<keyword evidence="2" id="KW-0815">Transposition</keyword>
<dbReference type="GO" id="GO:0032196">
    <property type="term" value="P:transposition"/>
    <property type="evidence" value="ECO:0007669"/>
    <property type="project" value="UniProtKB-KW"/>
</dbReference>
<evidence type="ECO:0000256" key="5">
    <source>
        <dbReference type="SAM" id="Coils"/>
    </source>
</evidence>
<dbReference type="SUPFAM" id="SSF53098">
    <property type="entry name" value="Ribonuclease H-like"/>
    <property type="match status" value="1"/>
</dbReference>
<evidence type="ECO:0000313" key="7">
    <source>
        <dbReference type="EMBL" id="MFC6764654.1"/>
    </source>
</evidence>
<proteinExistence type="inferred from homology"/>
<dbReference type="InterPro" id="IPR047952">
    <property type="entry name" value="Transpos_IS4"/>
</dbReference>
<dbReference type="Pfam" id="PF01609">
    <property type="entry name" value="DDE_Tnp_1"/>
    <property type="match status" value="1"/>
</dbReference>
<evidence type="ECO:0000256" key="1">
    <source>
        <dbReference type="ARBA" id="ARBA00010075"/>
    </source>
</evidence>
<dbReference type="GO" id="GO:0006310">
    <property type="term" value="P:DNA recombination"/>
    <property type="evidence" value="ECO:0007669"/>
    <property type="project" value="UniProtKB-KW"/>
</dbReference>
<comment type="similarity">
    <text evidence="1">Belongs to the transposase 11 family.</text>
</comment>
<dbReference type="PANTHER" id="PTHR33258">
    <property type="entry name" value="TRANSPOSASE INSL FOR INSERTION SEQUENCE ELEMENT IS186A-RELATED"/>
    <property type="match status" value="1"/>
</dbReference>
<reference evidence="7 8" key="1">
    <citation type="journal article" date="2019" name="Int. J. Syst. Evol. Microbiol.">
        <title>The Global Catalogue of Microorganisms (GCM) 10K type strain sequencing project: providing services to taxonomists for standard genome sequencing and annotation.</title>
        <authorList>
            <consortium name="The Broad Institute Genomics Platform"/>
            <consortium name="The Broad Institute Genome Sequencing Center for Infectious Disease"/>
            <person name="Wu L."/>
            <person name="Ma J."/>
        </authorList>
    </citation>
    <scope>NUCLEOTIDE SEQUENCE [LARGE SCALE GENOMIC DNA]</scope>
    <source>
        <strain evidence="7 8">LMG 29247</strain>
    </source>
</reference>
<dbReference type="EMBL" id="JBHSWV010000095">
    <property type="protein sequence ID" value="MFC6764654.1"/>
    <property type="molecule type" value="Genomic_DNA"/>
</dbReference>
<sequence length="447" mass="51449">MTLPPDSVIEERLVKTFPNTRLRELARATGLIQRKGGKLEADALFWSLTLGFVTGHYRTLEEFRQEYIDTFGGTLRYSSFHDWFTEALCAFLREVLKDALEDLEENDDRLQGRFDQFREVFIIDMTVITLYQSLLGVFPGYGDDHAGAKLHVVEAVSTGLPADFTITDARTHESTHLSTGPWVENALLLFDQAYFDYRTMDLIDANGGWFLTRLKPNANPAITDEFREWRGNAISLEGKQVQEILDDLHRDVIDVEGEVEFKRRVYNGTASRAVETFRVVGVWNTEEQRYHLYITNLPVEGYRAPDIAKLYQARWEVELLFRELKRVYGLDEVTSSKPEVVEALILIGLLSLVISRTLRELFIEIIEEQQEDRSDDDVDASSLLPKERWARAFSRRSDRILCRVAERLGYEPPSLVESLLNDALDPNAHRSLLLERVQHEPFEADLA</sequence>
<comment type="caution">
    <text evidence="7">The sequence shown here is derived from an EMBL/GenBank/DDBJ whole genome shotgun (WGS) entry which is preliminary data.</text>
</comment>